<gene>
    <name evidence="1" type="ORF">NDU88_005435</name>
</gene>
<evidence type="ECO:0000313" key="1">
    <source>
        <dbReference type="EMBL" id="KAJ1152660.1"/>
    </source>
</evidence>
<reference evidence="1" key="1">
    <citation type="journal article" date="2022" name="bioRxiv">
        <title>Sequencing and chromosome-scale assembly of the giantPleurodeles waltlgenome.</title>
        <authorList>
            <person name="Brown T."/>
            <person name="Elewa A."/>
            <person name="Iarovenko S."/>
            <person name="Subramanian E."/>
            <person name="Araus A.J."/>
            <person name="Petzold A."/>
            <person name="Susuki M."/>
            <person name="Suzuki K.-i.T."/>
            <person name="Hayashi T."/>
            <person name="Toyoda A."/>
            <person name="Oliveira C."/>
            <person name="Osipova E."/>
            <person name="Leigh N.D."/>
            <person name="Simon A."/>
            <person name="Yun M.H."/>
        </authorList>
    </citation>
    <scope>NUCLEOTIDE SEQUENCE</scope>
    <source>
        <strain evidence="1">20211129_DDA</strain>
        <tissue evidence="1">Liver</tissue>
    </source>
</reference>
<protein>
    <submittedName>
        <fullName evidence="1">Uncharacterized protein</fullName>
    </submittedName>
</protein>
<dbReference type="Proteomes" id="UP001066276">
    <property type="component" value="Chromosome 5"/>
</dbReference>
<keyword evidence="2" id="KW-1185">Reference proteome</keyword>
<accession>A0AAV7RP85</accession>
<name>A0AAV7RP85_PLEWA</name>
<dbReference type="AlphaFoldDB" id="A0AAV7RP85"/>
<comment type="caution">
    <text evidence="1">The sequence shown here is derived from an EMBL/GenBank/DDBJ whole genome shotgun (WGS) entry which is preliminary data.</text>
</comment>
<evidence type="ECO:0000313" key="2">
    <source>
        <dbReference type="Proteomes" id="UP001066276"/>
    </source>
</evidence>
<organism evidence="1 2">
    <name type="scientific">Pleurodeles waltl</name>
    <name type="common">Iberian ribbed newt</name>
    <dbReference type="NCBI Taxonomy" id="8319"/>
    <lineage>
        <taxon>Eukaryota</taxon>
        <taxon>Metazoa</taxon>
        <taxon>Chordata</taxon>
        <taxon>Craniata</taxon>
        <taxon>Vertebrata</taxon>
        <taxon>Euteleostomi</taxon>
        <taxon>Amphibia</taxon>
        <taxon>Batrachia</taxon>
        <taxon>Caudata</taxon>
        <taxon>Salamandroidea</taxon>
        <taxon>Salamandridae</taxon>
        <taxon>Pleurodelinae</taxon>
        <taxon>Pleurodeles</taxon>
    </lineage>
</organism>
<sequence>MASRKPNRERTPHTCLERCGLCVPFVVIVRLCSAVPRGRLDRQERSPEVGKGRKKVAAILFAEMKAELKTNCPEIDMSRKK</sequence>
<dbReference type="EMBL" id="JANPWB010000009">
    <property type="protein sequence ID" value="KAJ1152660.1"/>
    <property type="molecule type" value="Genomic_DNA"/>
</dbReference>
<proteinExistence type="predicted"/>